<evidence type="ECO:0000313" key="2">
    <source>
        <dbReference type="Proteomes" id="UP000568380"/>
    </source>
</evidence>
<gene>
    <name evidence="1" type="ORF">HNR40_010344</name>
</gene>
<sequence>MVFQTFALLPWLTVQQNVEVGLETRGLPAASVDGLSGLAEILQRHDGHLDFAELTDELGLEVDDLLPLTDALELLGFAAVKGSQITLTDQGLAYSAADVQTSKQIFATAAIEVPLVRFITTSLRNSVDGSLRAGFFRDVLAHHYTSEQVTQQLDAATGWGRYAEL</sequence>
<proteinExistence type="predicted"/>
<reference evidence="1 2" key="1">
    <citation type="submission" date="2020-08" db="EMBL/GenBank/DDBJ databases">
        <title>Genomic Encyclopedia of Type Strains, Phase IV (KMG-IV): sequencing the most valuable type-strain genomes for metagenomic binning, comparative biology and taxonomic classification.</title>
        <authorList>
            <person name="Goeker M."/>
        </authorList>
    </citation>
    <scope>NUCLEOTIDE SEQUENCE [LARGE SCALE GENOMIC DNA]</scope>
    <source>
        <strain evidence="1 2">DSM 45385</strain>
    </source>
</reference>
<evidence type="ECO:0000313" key="1">
    <source>
        <dbReference type="EMBL" id="MBB5084833.1"/>
    </source>
</evidence>
<accession>A0A7W8EMW5</accession>
<organism evidence="1 2">
    <name type="scientific">Nonomuraea endophytica</name>
    <dbReference type="NCBI Taxonomy" id="714136"/>
    <lineage>
        <taxon>Bacteria</taxon>
        <taxon>Bacillati</taxon>
        <taxon>Actinomycetota</taxon>
        <taxon>Actinomycetes</taxon>
        <taxon>Streptosporangiales</taxon>
        <taxon>Streptosporangiaceae</taxon>
        <taxon>Nonomuraea</taxon>
    </lineage>
</organism>
<dbReference type="Proteomes" id="UP000568380">
    <property type="component" value="Unassembled WGS sequence"/>
</dbReference>
<dbReference type="Pfam" id="PF09821">
    <property type="entry name" value="AAA_assoc_C"/>
    <property type="match status" value="1"/>
</dbReference>
<protein>
    <submittedName>
        <fullName evidence="1">Uncharacterized protein</fullName>
    </submittedName>
</protein>
<dbReference type="InterPro" id="IPR018632">
    <property type="entry name" value="AAA-associated_dom_C"/>
</dbReference>
<name>A0A7W8EMW5_9ACTN</name>
<dbReference type="AlphaFoldDB" id="A0A7W8EMW5"/>
<comment type="caution">
    <text evidence="1">The sequence shown here is derived from an EMBL/GenBank/DDBJ whole genome shotgun (WGS) entry which is preliminary data.</text>
</comment>
<keyword evidence="2" id="KW-1185">Reference proteome</keyword>
<dbReference type="EMBL" id="JACHIN010000026">
    <property type="protein sequence ID" value="MBB5084833.1"/>
    <property type="molecule type" value="Genomic_DNA"/>
</dbReference>